<protein>
    <submittedName>
        <fullName evidence="3">EndoU domain-containing protein</fullName>
    </submittedName>
</protein>
<feature type="compositionally biased region" description="Polar residues" evidence="1">
    <location>
        <begin position="166"/>
        <end position="182"/>
    </location>
</feature>
<dbReference type="GO" id="GO:0004519">
    <property type="term" value="F:endonuclease activity"/>
    <property type="evidence" value="ECO:0007669"/>
    <property type="project" value="InterPro"/>
</dbReference>
<feature type="region of interest" description="Disordered" evidence="1">
    <location>
        <begin position="157"/>
        <end position="189"/>
    </location>
</feature>
<gene>
    <name evidence="3" type="ORF">ABNN70_11215</name>
</gene>
<dbReference type="AlphaFoldDB" id="A0AAU8IDI0"/>
<dbReference type="EMBL" id="CP159510">
    <property type="protein sequence ID" value="XCJ16251.1"/>
    <property type="molecule type" value="Genomic_DNA"/>
</dbReference>
<dbReference type="RefSeq" id="WP_353947835.1">
    <property type="nucleotide sequence ID" value="NZ_CP159510.1"/>
</dbReference>
<reference evidence="3" key="1">
    <citation type="submission" date="2024-06" db="EMBL/GenBank/DDBJ databases">
        <authorList>
            <person name="Fan A."/>
            <person name="Zhang F.Y."/>
            <person name="Zhang L."/>
        </authorList>
    </citation>
    <scope>NUCLEOTIDE SEQUENCE</scope>
    <source>
        <strain evidence="3">Y61</strain>
    </source>
</reference>
<name>A0AAU8IDI0_9BACL</name>
<sequence length="321" mass="35979">MMAIARWKETNQLLAYQIKMSYEEDVVNGNEFTKSRWYTYASLSIGSSLFTRNADKAAKAGKFAKAGKVDEVAFLKQLSERINEKIRNEATELKPGSEDYMLEKQRIALEAFNKILRDQQETPPLSFADANGRIPVNVLNPEYFRDRLEGIVYKSDDSTVGKGVNTPGTSDNPKSNNTSEPITSIDKLKNTDKFRRGALEHILEGQLNARGKAVGYHSESISDTPGRIIPGTESAPNKYGVYKAKIEVNNVPKTANGGESTFFPENWDAQKIVESINEAFENRQFIEGTRNTFIGELSNGMQIQMYIDMKSGKIISSFPIY</sequence>
<evidence type="ECO:0000259" key="2">
    <source>
        <dbReference type="Pfam" id="PF14436"/>
    </source>
</evidence>
<evidence type="ECO:0000256" key="1">
    <source>
        <dbReference type="SAM" id="MobiDB-lite"/>
    </source>
</evidence>
<organism evidence="3">
    <name type="scientific">Sporolactobacillus sp. Y61</name>
    <dbReference type="NCBI Taxonomy" id="3160863"/>
    <lineage>
        <taxon>Bacteria</taxon>
        <taxon>Bacillati</taxon>
        <taxon>Bacillota</taxon>
        <taxon>Bacilli</taxon>
        <taxon>Bacillales</taxon>
        <taxon>Sporolactobacillaceae</taxon>
        <taxon>Sporolactobacillus</taxon>
    </lineage>
</organism>
<proteinExistence type="predicted"/>
<accession>A0AAU8IDI0</accession>
<feature type="domain" description="Bacterial EndoU nuclease" evidence="2">
    <location>
        <begin position="198"/>
        <end position="320"/>
    </location>
</feature>
<dbReference type="Pfam" id="PF14436">
    <property type="entry name" value="EndoU_bacteria"/>
    <property type="match status" value="1"/>
</dbReference>
<dbReference type="InterPro" id="IPR029501">
    <property type="entry name" value="EndoU_bac"/>
</dbReference>
<evidence type="ECO:0000313" key="3">
    <source>
        <dbReference type="EMBL" id="XCJ16251.1"/>
    </source>
</evidence>